<dbReference type="RefSeq" id="WP_259611605.1">
    <property type="nucleotide sequence ID" value="NZ_CP091139.2"/>
</dbReference>
<protein>
    <recommendedName>
        <fullName evidence="5">CopC domain-containing protein</fullName>
    </recommendedName>
</protein>
<name>A0ABY5NIQ7_9MICO</name>
<keyword evidence="4" id="KW-1185">Reference proteome</keyword>
<evidence type="ECO:0000256" key="2">
    <source>
        <dbReference type="SAM" id="SignalP"/>
    </source>
</evidence>
<evidence type="ECO:0008006" key="5">
    <source>
        <dbReference type="Google" id="ProtNLM"/>
    </source>
</evidence>
<keyword evidence="2" id="KW-0732">Signal</keyword>
<organism evidence="3 4">
    <name type="scientific">Microbacterium elymi</name>
    <dbReference type="NCBI Taxonomy" id="2909587"/>
    <lineage>
        <taxon>Bacteria</taxon>
        <taxon>Bacillati</taxon>
        <taxon>Actinomycetota</taxon>
        <taxon>Actinomycetes</taxon>
        <taxon>Micrococcales</taxon>
        <taxon>Microbacteriaceae</taxon>
        <taxon>Microbacterium</taxon>
    </lineage>
</organism>
<accession>A0ABY5NIQ7</accession>
<feature type="compositionally biased region" description="Basic residues" evidence="1">
    <location>
        <begin position="66"/>
        <end position="80"/>
    </location>
</feature>
<feature type="chain" id="PRO_5045779148" description="CopC domain-containing protein" evidence="2">
    <location>
        <begin position="32"/>
        <end position="90"/>
    </location>
</feature>
<dbReference type="EMBL" id="CP091139">
    <property type="protein sequence ID" value="UUT35060.1"/>
    <property type="molecule type" value="Genomic_DNA"/>
</dbReference>
<dbReference type="Proteomes" id="UP001054811">
    <property type="component" value="Chromosome"/>
</dbReference>
<evidence type="ECO:0000313" key="3">
    <source>
        <dbReference type="EMBL" id="UUT35060.1"/>
    </source>
</evidence>
<evidence type="ECO:0000256" key="1">
    <source>
        <dbReference type="SAM" id="MobiDB-lite"/>
    </source>
</evidence>
<proteinExistence type="predicted"/>
<evidence type="ECO:0000313" key="4">
    <source>
        <dbReference type="Proteomes" id="UP001054811"/>
    </source>
</evidence>
<sequence length="90" mass="9722">MTRFTSHPARLAIGLTAGALLALAVPMAASAHVEVGPDAAPAGGTTPLTFSFHHGLRRLPHDRLGGHRPRWRGQRHPGRRGRLEHPAHPR</sequence>
<gene>
    <name evidence="3" type="ORF">L2X98_32700</name>
</gene>
<reference evidence="3" key="1">
    <citation type="submission" date="2022-01" db="EMBL/GenBank/DDBJ databases">
        <title>Microbacterium eymi and Microbacterium rhizovicinus sp. nov., isolated from the rhizospheric soil of Elymus tsukushiensis, a plant native to the Dokdo Islands, Republic of Korea.</title>
        <authorList>
            <person name="Hwang Y.J."/>
        </authorList>
    </citation>
    <scope>NUCLEOTIDE SEQUENCE</scope>
    <source>
        <strain evidence="3">KUDC0405</strain>
    </source>
</reference>
<feature type="compositionally biased region" description="Basic and acidic residues" evidence="1">
    <location>
        <begin position="81"/>
        <end position="90"/>
    </location>
</feature>
<feature type="region of interest" description="Disordered" evidence="1">
    <location>
        <begin position="59"/>
        <end position="90"/>
    </location>
</feature>
<feature type="signal peptide" evidence="2">
    <location>
        <begin position="1"/>
        <end position="31"/>
    </location>
</feature>